<dbReference type="RefSeq" id="WP_133593663.1">
    <property type="nucleotide sequence ID" value="NZ_CP037953.1"/>
</dbReference>
<reference evidence="1 2" key="1">
    <citation type="submission" date="2019-03" db="EMBL/GenBank/DDBJ databases">
        <title>Genomic Encyclopedia of Type Strains, Phase IV (KMG-IV): sequencing the most valuable type-strain genomes for metagenomic binning, comparative biology and taxonomic classification.</title>
        <authorList>
            <person name="Goeker M."/>
        </authorList>
    </citation>
    <scope>NUCLEOTIDE SEQUENCE [LARGE SCALE GENOMIC DNA]</scope>
    <source>
        <strain evidence="1 2">DSM 103792</strain>
    </source>
</reference>
<dbReference type="AlphaFoldDB" id="A0A4R6UE48"/>
<dbReference type="InterPro" id="IPR012349">
    <property type="entry name" value="Split_barrel_FMN-bd"/>
</dbReference>
<dbReference type="Gene3D" id="2.30.110.10">
    <property type="entry name" value="Electron Transport, Fmn-binding Protein, Chain A"/>
    <property type="match status" value="1"/>
</dbReference>
<evidence type="ECO:0008006" key="3">
    <source>
        <dbReference type="Google" id="ProtNLM"/>
    </source>
</evidence>
<organism evidence="1 2">
    <name type="scientific">Permianibacter aggregans</name>
    <dbReference type="NCBI Taxonomy" id="1510150"/>
    <lineage>
        <taxon>Bacteria</taxon>
        <taxon>Pseudomonadati</taxon>
        <taxon>Pseudomonadota</taxon>
        <taxon>Gammaproteobacteria</taxon>
        <taxon>Pseudomonadales</taxon>
        <taxon>Pseudomonadaceae</taxon>
        <taxon>Permianibacter</taxon>
    </lineage>
</organism>
<comment type="caution">
    <text evidence="1">The sequence shown here is derived from an EMBL/GenBank/DDBJ whole genome shotgun (WGS) entry which is preliminary data.</text>
</comment>
<keyword evidence="2" id="KW-1185">Reference proteome</keyword>
<dbReference type="OrthoDB" id="334393at2"/>
<name>A0A4R6UE48_9GAMM</name>
<sequence>MSSSDSGALMEQELVDFLTSHLAIHVAACTPQRHSTLVKAPGCRINAARTQITVLVPRYQSEALLRAVETTGKVAVVFCQPETHRTIQLKGTDAVIGEATDADRNMLGPYLKKLSERLAYYAVSEVYTHTLYGCDPNELVTITFTPDSAFRQTPGQHAGDKMKLGAPLP</sequence>
<accession>A0A4R6UE48</accession>
<evidence type="ECO:0000313" key="2">
    <source>
        <dbReference type="Proteomes" id="UP000295375"/>
    </source>
</evidence>
<proteinExistence type="predicted"/>
<dbReference type="EMBL" id="SNYM01000030">
    <property type="protein sequence ID" value="TDQ43399.1"/>
    <property type="molecule type" value="Genomic_DNA"/>
</dbReference>
<gene>
    <name evidence="1" type="ORF">EV696_13015</name>
</gene>
<protein>
    <recommendedName>
        <fullName evidence="3">Pyridoxamine 5'-phosphate oxidase putative domain-containing protein</fullName>
    </recommendedName>
</protein>
<evidence type="ECO:0000313" key="1">
    <source>
        <dbReference type="EMBL" id="TDQ43399.1"/>
    </source>
</evidence>
<dbReference type="Proteomes" id="UP000295375">
    <property type="component" value="Unassembled WGS sequence"/>
</dbReference>